<dbReference type="AlphaFoldDB" id="A0A1I7W4F6"/>
<evidence type="ECO:0000313" key="2">
    <source>
        <dbReference type="EMBL" id="EFO17634.1"/>
    </source>
</evidence>
<evidence type="ECO:0000313" key="3">
    <source>
        <dbReference type="Proteomes" id="UP000095285"/>
    </source>
</evidence>
<protein>
    <submittedName>
        <fullName evidence="2 4">Uncharacterized protein</fullName>
    </submittedName>
</protein>
<dbReference type="WBParaSite" id="EN70_9548">
    <property type="protein sequence ID" value="EN70_9548"/>
    <property type="gene ID" value="EN70_9548"/>
</dbReference>
<accession>A0A1S0TQK7</accession>
<dbReference type="RefSeq" id="XP_003146437.1">
    <property type="nucleotide sequence ID" value="XM_003146389.2"/>
</dbReference>
<dbReference type="WBParaSite" id="EN70_9547">
    <property type="protein sequence ID" value="EN70_9547"/>
    <property type="gene ID" value="EN70_9547"/>
</dbReference>
<dbReference type="EMBL" id="JH712623">
    <property type="protein sequence ID" value="EFO17634.1"/>
    <property type="molecule type" value="Genomic_DNA"/>
</dbReference>
<evidence type="ECO:0000313" key="5">
    <source>
        <dbReference type="WBParaSite" id="EN70_9548"/>
    </source>
</evidence>
<gene>
    <name evidence="2 4 5" type="ORF">LOAG_10865</name>
</gene>
<reference evidence="2 3" key="1">
    <citation type="submission" date="2012-04" db="EMBL/GenBank/DDBJ databases">
        <title>The Genome Sequence of Loa loa.</title>
        <authorList>
            <consortium name="The Broad Institute Genome Sequencing Platform"/>
            <consortium name="Broad Institute Genome Sequencing Center for Infectious Disease"/>
            <person name="Nutman T.B."/>
            <person name="Fink D.L."/>
            <person name="Russ C."/>
            <person name="Young S."/>
            <person name="Zeng Q."/>
            <person name="Gargeya S."/>
            <person name="Alvarado L."/>
            <person name="Berlin A."/>
            <person name="Chapman S.B."/>
            <person name="Chen Z."/>
            <person name="Freedman E."/>
            <person name="Gellesch M."/>
            <person name="Goldberg J."/>
            <person name="Griggs A."/>
            <person name="Gujja S."/>
            <person name="Heilman E.R."/>
            <person name="Heiman D."/>
            <person name="Howarth C."/>
            <person name="Mehta T."/>
            <person name="Neiman D."/>
            <person name="Pearson M."/>
            <person name="Roberts A."/>
            <person name="Saif S."/>
            <person name="Shea T."/>
            <person name="Shenoy N."/>
            <person name="Sisk P."/>
            <person name="Stolte C."/>
            <person name="Sykes S."/>
            <person name="White J."/>
            <person name="Yandava C."/>
            <person name="Haas B."/>
            <person name="Henn M.R."/>
            <person name="Nusbaum C."/>
            <person name="Birren B."/>
        </authorList>
    </citation>
    <scope>NUCLEOTIDE SEQUENCE [LARGE SCALE GENOMIC DNA]</scope>
</reference>
<feature type="region of interest" description="Disordered" evidence="1">
    <location>
        <begin position="52"/>
        <end position="93"/>
    </location>
</feature>
<organism evidence="3 5">
    <name type="scientific">Loa loa</name>
    <name type="common">Eye worm</name>
    <name type="synonym">Filaria loa</name>
    <dbReference type="NCBI Taxonomy" id="7209"/>
    <lineage>
        <taxon>Eukaryota</taxon>
        <taxon>Metazoa</taxon>
        <taxon>Ecdysozoa</taxon>
        <taxon>Nematoda</taxon>
        <taxon>Chromadorea</taxon>
        <taxon>Rhabditida</taxon>
        <taxon>Spirurina</taxon>
        <taxon>Spiruromorpha</taxon>
        <taxon>Filarioidea</taxon>
        <taxon>Onchocercidae</taxon>
        <taxon>Loa</taxon>
    </lineage>
</organism>
<feature type="compositionally biased region" description="Basic and acidic residues" evidence="1">
    <location>
        <begin position="61"/>
        <end position="78"/>
    </location>
</feature>
<dbReference type="CTD" id="9948312"/>
<dbReference type="Proteomes" id="UP000095285">
    <property type="component" value="Unassembled WGS sequence"/>
</dbReference>
<dbReference type="OMA" id="FHQFLRP"/>
<feature type="compositionally biased region" description="Low complexity" evidence="1">
    <location>
        <begin position="79"/>
        <end position="93"/>
    </location>
</feature>
<dbReference type="GeneID" id="9948312"/>
<feature type="region of interest" description="Disordered" evidence="1">
    <location>
        <begin position="1"/>
        <end position="35"/>
    </location>
</feature>
<dbReference type="KEGG" id="loa:LOAG_10865"/>
<reference evidence="4 5" key="2">
    <citation type="submission" date="2016-11" db="UniProtKB">
        <authorList>
            <consortium name="WormBaseParasite"/>
        </authorList>
    </citation>
    <scope>IDENTIFICATION</scope>
</reference>
<accession>A0A1I7W4F6</accession>
<name>A0A1I7W4F6_LOALO</name>
<evidence type="ECO:0000313" key="4">
    <source>
        <dbReference type="WBParaSite" id="EN70_9547"/>
    </source>
</evidence>
<dbReference type="OrthoDB" id="5866075at2759"/>
<dbReference type="InParanoid" id="A0A1I7W4F6"/>
<proteinExistence type="predicted"/>
<evidence type="ECO:0000256" key="1">
    <source>
        <dbReference type="SAM" id="MobiDB-lite"/>
    </source>
</evidence>
<sequence length="93" mass="10065">MAAQQSTTKHTSSFTTQKRDLSNQQFLTPNSTDFSSPATAAVAVDAINTGNLKVIPSSGQPRRESFLYRPSIDERDFNRSASRTSSITSIAAP</sequence>
<keyword evidence="3" id="KW-1185">Reference proteome</keyword>